<evidence type="ECO:0000256" key="8">
    <source>
        <dbReference type="RuleBase" id="RU000417"/>
    </source>
</evidence>
<sequence length="378" mass="41669">MKLTVVDLFSGAGGMSTGFHRHGAFEIVGAVDLEKGKPGNGVSAGTSTMCNPTYRRNIGIEPWNQDIARLDPKALMRRLRLRRGALDVLISCAPCTGFSQKNAANHVTDDPRNSLIGRTGDFVDALLPRFLVMENVKELVTGVQRHHYDALRTRLAGLGYDMHAGVHDLSTLGLPQRRTRALLIAVRDGKAAPLPHPTSVIRTVRDTIGYLPPVEAGVVHESDPMHVAPRLTARVLERIKAIPKNGGSWADIMGDPKRSAAKKRELLTPSMFRARPGSFPDVYGRLWWDRPAITITRECAHVGNGRYVHPEQDRLLTVREMALLQGFPTDYMFEGTLTARYNQIGDAVPPMIAAQIATHVASLARYPTRVQKQKQAIC</sequence>
<dbReference type="Proteomes" id="UP000529795">
    <property type="component" value="Unassembled WGS sequence"/>
</dbReference>
<comment type="caution">
    <text evidence="9">The sequence shown here is derived from an EMBL/GenBank/DDBJ whole genome shotgun (WGS) entry which is preliminary data.</text>
</comment>
<dbReference type="InterPro" id="IPR050390">
    <property type="entry name" value="C5-Methyltransferase"/>
</dbReference>
<keyword evidence="2 6" id="KW-0808">Transferase</keyword>
<reference evidence="9 10" key="1">
    <citation type="submission" date="2020-08" db="EMBL/GenBank/DDBJ databases">
        <title>Genomic Encyclopedia of Type Strains, Phase IV (KMG-IV): sequencing the most valuable type-strain genomes for metagenomic binning, comparative biology and taxonomic classification.</title>
        <authorList>
            <person name="Goeker M."/>
        </authorList>
    </citation>
    <scope>NUCLEOTIDE SEQUENCE [LARGE SCALE GENOMIC DNA]</scope>
    <source>
        <strain evidence="9 10">YC6723</strain>
    </source>
</reference>
<dbReference type="PROSITE" id="PS51679">
    <property type="entry name" value="SAM_MT_C5"/>
    <property type="match status" value="1"/>
</dbReference>
<dbReference type="InterPro" id="IPR029063">
    <property type="entry name" value="SAM-dependent_MTases_sf"/>
</dbReference>
<evidence type="ECO:0000313" key="10">
    <source>
        <dbReference type="Proteomes" id="UP000529795"/>
    </source>
</evidence>
<accession>A0A840FC76</accession>
<comment type="similarity">
    <text evidence="6 7">Belongs to the class I-like SAM-binding methyltransferase superfamily. C5-methyltransferase family.</text>
</comment>
<dbReference type="GO" id="GO:0003886">
    <property type="term" value="F:DNA (cytosine-5-)-methyltransferase activity"/>
    <property type="evidence" value="ECO:0007669"/>
    <property type="project" value="UniProtKB-EC"/>
</dbReference>
<dbReference type="GO" id="GO:0044027">
    <property type="term" value="P:negative regulation of gene expression via chromosomal CpG island methylation"/>
    <property type="evidence" value="ECO:0007669"/>
    <property type="project" value="TreeGrafter"/>
</dbReference>
<dbReference type="NCBIfam" id="TIGR00675">
    <property type="entry name" value="dcm"/>
    <property type="match status" value="1"/>
</dbReference>
<evidence type="ECO:0000256" key="4">
    <source>
        <dbReference type="ARBA" id="ARBA00022747"/>
    </source>
</evidence>
<dbReference type="SUPFAM" id="SSF53335">
    <property type="entry name" value="S-adenosyl-L-methionine-dependent methyltransferases"/>
    <property type="match status" value="1"/>
</dbReference>
<dbReference type="Gene3D" id="3.40.50.150">
    <property type="entry name" value="Vaccinia Virus protein VP39"/>
    <property type="match status" value="1"/>
</dbReference>
<dbReference type="PANTHER" id="PTHR10629">
    <property type="entry name" value="CYTOSINE-SPECIFIC METHYLTRANSFERASE"/>
    <property type="match status" value="1"/>
</dbReference>
<keyword evidence="10" id="KW-1185">Reference proteome</keyword>
<evidence type="ECO:0000256" key="3">
    <source>
        <dbReference type="ARBA" id="ARBA00022691"/>
    </source>
</evidence>
<comment type="catalytic activity">
    <reaction evidence="5 8">
        <text>a 2'-deoxycytidine in DNA + S-adenosyl-L-methionine = a 5-methyl-2'-deoxycytidine in DNA + S-adenosyl-L-homocysteine + H(+)</text>
        <dbReference type="Rhea" id="RHEA:13681"/>
        <dbReference type="Rhea" id="RHEA-COMP:11369"/>
        <dbReference type="Rhea" id="RHEA-COMP:11370"/>
        <dbReference type="ChEBI" id="CHEBI:15378"/>
        <dbReference type="ChEBI" id="CHEBI:57856"/>
        <dbReference type="ChEBI" id="CHEBI:59789"/>
        <dbReference type="ChEBI" id="CHEBI:85452"/>
        <dbReference type="ChEBI" id="CHEBI:85454"/>
        <dbReference type="EC" id="2.1.1.37"/>
    </reaction>
</comment>
<dbReference type="EMBL" id="JACIEV010000017">
    <property type="protein sequence ID" value="MBB4155620.1"/>
    <property type="molecule type" value="Genomic_DNA"/>
</dbReference>
<dbReference type="GO" id="GO:0009307">
    <property type="term" value="P:DNA restriction-modification system"/>
    <property type="evidence" value="ECO:0007669"/>
    <property type="project" value="UniProtKB-KW"/>
</dbReference>
<name>A0A840FC76_9SPHN</name>
<keyword evidence="1 6" id="KW-0489">Methyltransferase</keyword>
<dbReference type="GO" id="GO:0003677">
    <property type="term" value="F:DNA binding"/>
    <property type="evidence" value="ECO:0007669"/>
    <property type="project" value="TreeGrafter"/>
</dbReference>
<evidence type="ECO:0000256" key="5">
    <source>
        <dbReference type="ARBA" id="ARBA00047422"/>
    </source>
</evidence>
<dbReference type="RefSeq" id="WP_221364486.1">
    <property type="nucleotide sequence ID" value="NZ_JACIEV010000017.1"/>
</dbReference>
<dbReference type="PANTHER" id="PTHR10629:SF52">
    <property type="entry name" value="DNA (CYTOSINE-5)-METHYLTRANSFERASE 1"/>
    <property type="match status" value="1"/>
</dbReference>
<evidence type="ECO:0000256" key="2">
    <source>
        <dbReference type="ARBA" id="ARBA00022679"/>
    </source>
</evidence>
<feature type="active site" evidence="6">
    <location>
        <position position="95"/>
    </location>
</feature>
<proteinExistence type="inferred from homology"/>
<dbReference type="GO" id="GO:0032259">
    <property type="term" value="P:methylation"/>
    <property type="evidence" value="ECO:0007669"/>
    <property type="project" value="UniProtKB-KW"/>
</dbReference>
<keyword evidence="3 6" id="KW-0949">S-adenosyl-L-methionine</keyword>
<dbReference type="AlphaFoldDB" id="A0A840FC76"/>
<evidence type="ECO:0000256" key="1">
    <source>
        <dbReference type="ARBA" id="ARBA00022603"/>
    </source>
</evidence>
<dbReference type="Pfam" id="PF00145">
    <property type="entry name" value="DNA_methylase"/>
    <property type="match status" value="1"/>
</dbReference>
<evidence type="ECO:0000313" key="9">
    <source>
        <dbReference type="EMBL" id="MBB4155620.1"/>
    </source>
</evidence>
<dbReference type="EC" id="2.1.1.37" evidence="8"/>
<evidence type="ECO:0000256" key="6">
    <source>
        <dbReference type="PROSITE-ProRule" id="PRU01016"/>
    </source>
</evidence>
<dbReference type="InterPro" id="IPR001525">
    <property type="entry name" value="C5_MeTfrase"/>
</dbReference>
<dbReference type="PROSITE" id="PS00094">
    <property type="entry name" value="C5_MTASE_1"/>
    <property type="match status" value="1"/>
</dbReference>
<keyword evidence="4" id="KW-0680">Restriction system</keyword>
<dbReference type="InterPro" id="IPR018117">
    <property type="entry name" value="C5_DNA_meth_AS"/>
</dbReference>
<gene>
    <name evidence="9" type="ORF">GGQ80_003545</name>
</gene>
<evidence type="ECO:0000256" key="7">
    <source>
        <dbReference type="RuleBase" id="RU000416"/>
    </source>
</evidence>
<organism evidence="9 10">
    <name type="scientific">Sphingomonas jinjuensis</name>
    <dbReference type="NCBI Taxonomy" id="535907"/>
    <lineage>
        <taxon>Bacteria</taxon>
        <taxon>Pseudomonadati</taxon>
        <taxon>Pseudomonadota</taxon>
        <taxon>Alphaproteobacteria</taxon>
        <taxon>Sphingomonadales</taxon>
        <taxon>Sphingomonadaceae</taxon>
        <taxon>Sphingomonas</taxon>
    </lineage>
</organism>
<protein>
    <recommendedName>
        <fullName evidence="8">Cytosine-specific methyltransferase</fullName>
        <ecNumber evidence="8">2.1.1.37</ecNumber>
    </recommendedName>
</protein>
<dbReference type="Gene3D" id="3.90.120.10">
    <property type="entry name" value="DNA Methylase, subunit A, domain 2"/>
    <property type="match status" value="1"/>
</dbReference>
<dbReference type="PRINTS" id="PR00105">
    <property type="entry name" value="C5METTRFRASE"/>
</dbReference>